<reference evidence="2" key="1">
    <citation type="journal article" date="2019" name="Int. J. Syst. Evol. Microbiol.">
        <title>The Global Catalogue of Microorganisms (GCM) 10K type strain sequencing project: providing services to taxonomists for standard genome sequencing and annotation.</title>
        <authorList>
            <consortium name="The Broad Institute Genomics Platform"/>
            <consortium name="The Broad Institute Genome Sequencing Center for Infectious Disease"/>
            <person name="Wu L."/>
            <person name="Ma J."/>
        </authorList>
    </citation>
    <scope>NUCLEOTIDE SEQUENCE [LARGE SCALE GENOMIC DNA]</scope>
    <source>
        <strain evidence="2">JCM 4395</strain>
    </source>
</reference>
<accession>A0ABP6AT93</accession>
<comment type="caution">
    <text evidence="1">The sequence shown here is derived from an EMBL/GenBank/DDBJ whole genome shotgun (WGS) entry which is preliminary data.</text>
</comment>
<dbReference type="RefSeq" id="WP_344406680.1">
    <property type="nucleotide sequence ID" value="NZ_BAAASG010000028.1"/>
</dbReference>
<dbReference type="Proteomes" id="UP001501777">
    <property type="component" value="Unassembled WGS sequence"/>
</dbReference>
<evidence type="ECO:0000313" key="1">
    <source>
        <dbReference type="EMBL" id="GAA2522007.1"/>
    </source>
</evidence>
<evidence type="ECO:0000313" key="2">
    <source>
        <dbReference type="Proteomes" id="UP001501777"/>
    </source>
</evidence>
<name>A0ABP6AT93_STRLO</name>
<sequence length="234" mass="25329">MKHLTATCTGTPEGYRIRVLDEDHDVCLVQLLFDWDSFRPASAGHRLIEHGYRIRPDARASDAVNGWREVPGQPRTWSVPVIPTNGDTSDTQTMVGERLVEAVSHWAEGRHDQAREVLADLARNGTPSLLYGAATGLALMAKEALAKMQGLNADTAFWIILTSDGSRPEDILPQPHLFAARFITAFANGDTATTLALYGAAFTAPDPELLSHCLEMLLAATGEAVRAATPGADR</sequence>
<proteinExistence type="predicted"/>
<organism evidence="1 2">
    <name type="scientific">Streptomyces longisporus</name>
    <dbReference type="NCBI Taxonomy" id="1948"/>
    <lineage>
        <taxon>Bacteria</taxon>
        <taxon>Bacillati</taxon>
        <taxon>Actinomycetota</taxon>
        <taxon>Actinomycetes</taxon>
        <taxon>Kitasatosporales</taxon>
        <taxon>Streptomycetaceae</taxon>
        <taxon>Streptomyces</taxon>
    </lineage>
</organism>
<dbReference type="EMBL" id="BAAASG010000028">
    <property type="protein sequence ID" value="GAA2522007.1"/>
    <property type="molecule type" value="Genomic_DNA"/>
</dbReference>
<gene>
    <name evidence="1" type="ORF">GCM10010276_86050</name>
</gene>
<protein>
    <submittedName>
        <fullName evidence="1">Uncharacterized protein</fullName>
    </submittedName>
</protein>
<keyword evidence="2" id="KW-1185">Reference proteome</keyword>